<dbReference type="Proteomes" id="UP000176705">
    <property type="component" value="Unassembled WGS sequence"/>
</dbReference>
<protein>
    <submittedName>
        <fullName evidence="1">Uncharacterized protein</fullName>
    </submittedName>
</protein>
<evidence type="ECO:0000313" key="1">
    <source>
        <dbReference type="EMBL" id="OHA08510.1"/>
    </source>
</evidence>
<dbReference type="EMBL" id="MHQS01000015">
    <property type="protein sequence ID" value="OHA08510.1"/>
    <property type="molecule type" value="Genomic_DNA"/>
</dbReference>
<reference evidence="1 2" key="1">
    <citation type="journal article" date="2016" name="Nat. Commun.">
        <title>Thousands of microbial genomes shed light on interconnected biogeochemical processes in an aquifer system.</title>
        <authorList>
            <person name="Anantharaman K."/>
            <person name="Brown C.T."/>
            <person name="Hug L.A."/>
            <person name="Sharon I."/>
            <person name="Castelle C.J."/>
            <person name="Probst A.J."/>
            <person name="Thomas B.C."/>
            <person name="Singh A."/>
            <person name="Wilkins M.J."/>
            <person name="Karaoz U."/>
            <person name="Brodie E.L."/>
            <person name="Williams K.H."/>
            <person name="Hubbard S.S."/>
            <person name="Banfield J.F."/>
        </authorList>
    </citation>
    <scope>NUCLEOTIDE SEQUENCE [LARGE SCALE GENOMIC DNA]</scope>
</reference>
<organism evidence="1 2">
    <name type="scientific">Candidatus Sungbacteria bacterium RIFCSPLOWO2_01_FULL_59_16</name>
    <dbReference type="NCBI Taxonomy" id="1802280"/>
    <lineage>
        <taxon>Bacteria</taxon>
        <taxon>Candidatus Sungiibacteriota</taxon>
    </lineage>
</organism>
<proteinExistence type="predicted"/>
<comment type="caution">
    <text evidence="1">The sequence shown here is derived from an EMBL/GenBank/DDBJ whole genome shotgun (WGS) entry which is preliminary data.</text>
</comment>
<sequence length="168" mass="18372">MPDMPELGFGLLCDDTPHQFCKMLVGEALRRRELPLRGKLSRLDPSRDALFGDGSSRGAGSSRVWSHALRAMLLSPVPCRSLSVGGGKIGTGLLFVSPRSARRQTAKNPGASSGRVRTETRVRIFGKMKTSLEERWRSFVLGNGWLERESDSSIASCLGSPAKRMLLD</sequence>
<dbReference type="AlphaFoldDB" id="A0A1G2LAB1"/>
<evidence type="ECO:0000313" key="2">
    <source>
        <dbReference type="Proteomes" id="UP000176705"/>
    </source>
</evidence>
<name>A0A1G2LAB1_9BACT</name>
<accession>A0A1G2LAB1</accession>
<gene>
    <name evidence="1" type="ORF">A3B37_00210</name>
</gene>